<dbReference type="EMBL" id="JBHSNC010000010">
    <property type="protein sequence ID" value="MFC5528450.1"/>
    <property type="molecule type" value="Genomic_DNA"/>
</dbReference>
<dbReference type="RefSeq" id="WP_378110287.1">
    <property type="nucleotide sequence ID" value="NZ_JBHSNC010000010.1"/>
</dbReference>
<comment type="caution">
    <text evidence="1">The sequence shown here is derived from an EMBL/GenBank/DDBJ whole genome shotgun (WGS) entry which is preliminary data.</text>
</comment>
<dbReference type="Proteomes" id="UP001596108">
    <property type="component" value="Unassembled WGS sequence"/>
</dbReference>
<organism evidence="1 2">
    <name type="scientific">Cohnella yongneupensis</name>
    <dbReference type="NCBI Taxonomy" id="425006"/>
    <lineage>
        <taxon>Bacteria</taxon>
        <taxon>Bacillati</taxon>
        <taxon>Bacillota</taxon>
        <taxon>Bacilli</taxon>
        <taxon>Bacillales</taxon>
        <taxon>Paenibacillaceae</taxon>
        <taxon>Cohnella</taxon>
    </lineage>
</organism>
<protein>
    <submittedName>
        <fullName evidence="1">Helix-turn-helix transcriptional regulator</fullName>
    </submittedName>
</protein>
<evidence type="ECO:0000313" key="1">
    <source>
        <dbReference type="EMBL" id="MFC5528450.1"/>
    </source>
</evidence>
<keyword evidence="2" id="KW-1185">Reference proteome</keyword>
<name>A0ABW0QUF3_9BACL</name>
<proteinExistence type="predicted"/>
<accession>A0ABW0QUF3</accession>
<sequence length="93" mass="10953">MSSFQEEEYRELADRVGGDDGRLIHKLIDIAQYKLIGSQDVAAMIGILPNNMDKKRKTKYFPEPVVYAGKFPFWVESDIREYIENIEKWREKP</sequence>
<gene>
    <name evidence="1" type="ORF">ACFPQ4_03160</name>
</gene>
<reference evidence="2" key="1">
    <citation type="journal article" date="2019" name="Int. J. Syst. Evol. Microbiol.">
        <title>The Global Catalogue of Microorganisms (GCM) 10K type strain sequencing project: providing services to taxonomists for standard genome sequencing and annotation.</title>
        <authorList>
            <consortium name="The Broad Institute Genomics Platform"/>
            <consortium name="The Broad Institute Genome Sequencing Center for Infectious Disease"/>
            <person name="Wu L."/>
            <person name="Ma J."/>
        </authorList>
    </citation>
    <scope>NUCLEOTIDE SEQUENCE [LARGE SCALE GENOMIC DNA]</scope>
    <source>
        <strain evidence="2">CGMCC 1.18578</strain>
    </source>
</reference>
<evidence type="ECO:0000313" key="2">
    <source>
        <dbReference type="Proteomes" id="UP001596108"/>
    </source>
</evidence>